<dbReference type="InParanoid" id="A0A6P7GBW0"/>
<gene>
    <name evidence="2" type="primary">LOC114337852</name>
</gene>
<sequence length="69" mass="7295">MGAKGSVEAAKTNAQNWGMLEHKHGKPGSGHHHHQRSQSLNRGVRGVSGAGGTQWSSTRGATGEFGDMW</sequence>
<evidence type="ECO:0000313" key="2">
    <source>
        <dbReference type="RefSeq" id="XP_028144202.1"/>
    </source>
</evidence>
<feature type="region of interest" description="Disordered" evidence="1">
    <location>
        <begin position="1"/>
        <end position="69"/>
    </location>
</feature>
<organism evidence="2">
    <name type="scientific">Diabrotica virgifera virgifera</name>
    <name type="common">western corn rootworm</name>
    <dbReference type="NCBI Taxonomy" id="50390"/>
    <lineage>
        <taxon>Eukaryota</taxon>
        <taxon>Metazoa</taxon>
        <taxon>Ecdysozoa</taxon>
        <taxon>Arthropoda</taxon>
        <taxon>Hexapoda</taxon>
        <taxon>Insecta</taxon>
        <taxon>Pterygota</taxon>
        <taxon>Neoptera</taxon>
        <taxon>Endopterygota</taxon>
        <taxon>Coleoptera</taxon>
        <taxon>Polyphaga</taxon>
        <taxon>Cucujiformia</taxon>
        <taxon>Chrysomeloidea</taxon>
        <taxon>Chrysomelidae</taxon>
        <taxon>Galerucinae</taxon>
        <taxon>Diabroticina</taxon>
        <taxon>Diabroticites</taxon>
        <taxon>Diabrotica</taxon>
    </lineage>
</organism>
<dbReference type="AlphaFoldDB" id="A0A6P7GBW0"/>
<accession>A0A6P7GBW0</accession>
<dbReference type="RefSeq" id="XP_028144202.1">
    <property type="nucleotide sequence ID" value="XM_028288401.1"/>
</dbReference>
<evidence type="ECO:0000256" key="1">
    <source>
        <dbReference type="SAM" id="MobiDB-lite"/>
    </source>
</evidence>
<feature type="compositionally biased region" description="Basic residues" evidence="1">
    <location>
        <begin position="23"/>
        <end position="36"/>
    </location>
</feature>
<name>A0A6P7GBW0_DIAVI</name>
<dbReference type="OrthoDB" id="8059989at2759"/>
<proteinExistence type="predicted"/>
<reference evidence="2" key="1">
    <citation type="submission" date="2025-08" db="UniProtKB">
        <authorList>
            <consortium name="RefSeq"/>
        </authorList>
    </citation>
    <scope>IDENTIFICATION</scope>
    <source>
        <tissue evidence="2">Whole insect</tissue>
    </source>
</reference>
<protein>
    <submittedName>
        <fullName evidence="2">Uncharacterized protein LOC114337852</fullName>
    </submittedName>
</protein>